<dbReference type="InterPro" id="IPR036680">
    <property type="entry name" value="SPOR-like_sf"/>
</dbReference>
<evidence type="ECO:0000259" key="2">
    <source>
        <dbReference type="PROSITE" id="PS51724"/>
    </source>
</evidence>
<comment type="caution">
    <text evidence="3">The sequence shown here is derived from an EMBL/GenBank/DDBJ whole genome shotgun (WGS) entry which is preliminary data.</text>
</comment>
<feature type="domain" description="SPOR" evidence="2">
    <location>
        <begin position="99"/>
        <end position="178"/>
    </location>
</feature>
<keyword evidence="4" id="KW-1185">Reference proteome</keyword>
<dbReference type="RefSeq" id="WP_379070866.1">
    <property type="nucleotide sequence ID" value="NZ_JBHTIT010000001.1"/>
</dbReference>
<evidence type="ECO:0000313" key="3">
    <source>
        <dbReference type="EMBL" id="MFD0950294.1"/>
    </source>
</evidence>
<organism evidence="3 4">
    <name type="scientific">Paraperlucidibaca wandonensis</name>
    <dbReference type="NCBI Taxonomy" id="1268273"/>
    <lineage>
        <taxon>Bacteria</taxon>
        <taxon>Pseudomonadati</taxon>
        <taxon>Pseudomonadota</taxon>
        <taxon>Gammaproteobacteria</taxon>
        <taxon>Moraxellales</taxon>
        <taxon>Moraxellaceae</taxon>
        <taxon>Paraperlucidibaca</taxon>
    </lineage>
</organism>
<evidence type="ECO:0000256" key="1">
    <source>
        <dbReference type="SAM" id="MobiDB-lite"/>
    </source>
</evidence>
<dbReference type="Pfam" id="PF05036">
    <property type="entry name" value="SPOR"/>
    <property type="match status" value="1"/>
</dbReference>
<proteinExistence type="predicted"/>
<name>A0ABW3HGC3_9GAMM</name>
<accession>A0ABW3HGC3</accession>
<dbReference type="InterPro" id="IPR007730">
    <property type="entry name" value="SPOR-like_dom"/>
</dbReference>
<dbReference type="PROSITE" id="PS51724">
    <property type="entry name" value="SPOR"/>
    <property type="match status" value="1"/>
</dbReference>
<gene>
    <name evidence="3" type="ORF">ACFQ0F_07830</name>
</gene>
<feature type="region of interest" description="Disordered" evidence="1">
    <location>
        <begin position="74"/>
        <end position="104"/>
    </location>
</feature>
<dbReference type="Proteomes" id="UP001597044">
    <property type="component" value="Unassembled WGS sequence"/>
</dbReference>
<reference evidence="4" key="1">
    <citation type="journal article" date="2019" name="Int. J. Syst. Evol. Microbiol.">
        <title>The Global Catalogue of Microorganisms (GCM) 10K type strain sequencing project: providing services to taxonomists for standard genome sequencing and annotation.</title>
        <authorList>
            <consortium name="The Broad Institute Genomics Platform"/>
            <consortium name="The Broad Institute Genome Sequencing Center for Infectious Disease"/>
            <person name="Wu L."/>
            <person name="Ma J."/>
        </authorList>
    </citation>
    <scope>NUCLEOTIDE SEQUENCE [LARGE SCALE GENOMIC DNA]</scope>
    <source>
        <strain evidence="4">CCUG 63419</strain>
    </source>
</reference>
<dbReference type="Gene3D" id="3.30.70.1070">
    <property type="entry name" value="Sporulation related repeat"/>
    <property type="match status" value="1"/>
</dbReference>
<dbReference type="EMBL" id="JBHTIT010000001">
    <property type="protein sequence ID" value="MFD0950294.1"/>
    <property type="molecule type" value="Genomic_DNA"/>
</dbReference>
<dbReference type="SUPFAM" id="SSF110997">
    <property type="entry name" value="Sporulation related repeat"/>
    <property type="match status" value="1"/>
</dbReference>
<feature type="compositionally biased region" description="Polar residues" evidence="1">
    <location>
        <begin position="91"/>
        <end position="104"/>
    </location>
</feature>
<evidence type="ECO:0000313" key="4">
    <source>
        <dbReference type="Proteomes" id="UP001597044"/>
    </source>
</evidence>
<sequence length="183" mass="19724">MPPGRLILFVLLAGLLGYGIWTLQHRPSEEVEGVPAALSSLDEAPQQAPAANTPAKKPAERFEFYDILPNQRVLPSRTPDARSAPRPQAKTPATTPEASEQSSTRWLQVGAFRNGTQANERLAELKSLNIPAQRQSGFDAQGKPLERIVAGPFDSARHLADARARLATEGLDAIPLSSLGDSQ</sequence>
<protein>
    <submittedName>
        <fullName evidence="3">SPOR domain-containing protein</fullName>
    </submittedName>
</protein>